<name>A0A0B5QIT6_CLOBE</name>
<feature type="transmembrane region" description="Helical" evidence="1">
    <location>
        <begin position="63"/>
        <end position="83"/>
    </location>
</feature>
<dbReference type="OrthoDB" id="2625716at2"/>
<protein>
    <submittedName>
        <fullName evidence="2">Uncharacterized protein</fullName>
    </submittedName>
</protein>
<dbReference type="RefSeq" id="WP_041898851.1">
    <property type="nucleotide sequence ID" value="NZ_CP010086.2"/>
</dbReference>
<dbReference type="Pfam" id="PF19592">
    <property type="entry name" value="DUF6097"/>
    <property type="match status" value="1"/>
</dbReference>
<feature type="transmembrane region" description="Helical" evidence="1">
    <location>
        <begin position="103"/>
        <end position="121"/>
    </location>
</feature>
<keyword evidence="1" id="KW-0812">Transmembrane</keyword>
<evidence type="ECO:0000313" key="3">
    <source>
        <dbReference type="Proteomes" id="UP000031866"/>
    </source>
</evidence>
<dbReference type="EMBL" id="CP010086">
    <property type="protein sequence ID" value="AJH00866.1"/>
    <property type="molecule type" value="Genomic_DNA"/>
</dbReference>
<reference evidence="3" key="1">
    <citation type="submission" date="2014-12" db="EMBL/GenBank/DDBJ databases">
        <title>Genome sequence of Clostridium beijerinckii strain 59B.</title>
        <authorList>
            <person name="Little G.T."/>
            <person name="Minton N.P."/>
        </authorList>
    </citation>
    <scope>NUCLEOTIDE SEQUENCE [LARGE SCALE GENOMIC DNA]</scope>
    <source>
        <strain evidence="3">59B</strain>
    </source>
</reference>
<organism evidence="2 3">
    <name type="scientific">Clostridium beijerinckii</name>
    <name type="common">Clostridium MP</name>
    <dbReference type="NCBI Taxonomy" id="1520"/>
    <lineage>
        <taxon>Bacteria</taxon>
        <taxon>Bacillati</taxon>
        <taxon>Bacillota</taxon>
        <taxon>Clostridia</taxon>
        <taxon>Eubacteriales</taxon>
        <taxon>Clostridiaceae</taxon>
        <taxon>Clostridium</taxon>
    </lineage>
</organism>
<dbReference type="Proteomes" id="UP000031866">
    <property type="component" value="Chromosome"/>
</dbReference>
<keyword evidence="1" id="KW-1133">Transmembrane helix</keyword>
<accession>A0A0B5QIT6</accession>
<dbReference type="KEGG" id="cbei:LF65_04326"/>
<gene>
    <name evidence="2" type="ORF">LF65_04326</name>
</gene>
<proteinExistence type="predicted"/>
<evidence type="ECO:0000256" key="1">
    <source>
        <dbReference type="SAM" id="Phobius"/>
    </source>
</evidence>
<dbReference type="InterPro" id="IPR046079">
    <property type="entry name" value="DUF6097"/>
</dbReference>
<dbReference type="AlphaFoldDB" id="A0A0B5QIT6"/>
<evidence type="ECO:0000313" key="2">
    <source>
        <dbReference type="EMBL" id="AJH00866.1"/>
    </source>
</evidence>
<keyword evidence="1" id="KW-0472">Membrane</keyword>
<sequence length="148" mass="17439">MNFGKILNETLEFSAQLDILHKHITKKDLQVQKSDSFDKQCFLLERYIGENCFQSTHKKMNTVNILSGIFAFPVLLIILVAYIYGKWIDGKFNIFEFFLNNPILYIIPAILIIITLVLAIYHSILRKNLYYNIYPELKRKLTIEEITF</sequence>